<keyword evidence="2" id="KW-0732">Signal</keyword>
<accession>A0A2H6KBG1</accession>
<reference evidence="3 4" key="1">
    <citation type="journal article" date="2017" name="BMC Genomics">
        <title>Whole-genome assembly of Babesia ovata and comparative genomics between closely related pathogens.</title>
        <authorList>
            <person name="Yamagishi J."/>
            <person name="Asada M."/>
            <person name="Hakimi H."/>
            <person name="Tanaka T.Q."/>
            <person name="Sugimoto C."/>
            <person name="Kawazu S."/>
        </authorList>
    </citation>
    <scope>NUCLEOTIDE SEQUENCE [LARGE SCALE GENOMIC DNA]</scope>
    <source>
        <strain evidence="3 4">Miyake</strain>
    </source>
</reference>
<comment type="caution">
    <text evidence="3">The sequence shown here is derived from an EMBL/GenBank/DDBJ whole genome shotgun (WGS) entry which is preliminary data.</text>
</comment>
<protein>
    <submittedName>
        <fullName evidence="3">Uncharacterized protein</fullName>
    </submittedName>
</protein>
<organism evidence="3 4">
    <name type="scientific">Babesia ovata</name>
    <dbReference type="NCBI Taxonomy" id="189622"/>
    <lineage>
        <taxon>Eukaryota</taxon>
        <taxon>Sar</taxon>
        <taxon>Alveolata</taxon>
        <taxon>Apicomplexa</taxon>
        <taxon>Aconoidasida</taxon>
        <taxon>Piroplasmida</taxon>
        <taxon>Babesiidae</taxon>
        <taxon>Babesia</taxon>
    </lineage>
</organism>
<sequence>MKANVASVFRTLVFLLLSIVLHVQASGRSMSLAKARGYFCRKSGFLRAPAVPSDVTWDQSTPQEGKKFNGPYNTFAGVLPDNSNETAEPTSPQPQVDMSKPEKLSKCDFMCQSMFPPMSPIGTNTLTRGPARYTLM</sequence>
<feature type="chain" id="PRO_5014152539" evidence="2">
    <location>
        <begin position="26"/>
        <end position="136"/>
    </location>
</feature>
<dbReference type="EMBL" id="BDSA01000002">
    <property type="protein sequence ID" value="GBE60331.1"/>
    <property type="molecule type" value="Genomic_DNA"/>
</dbReference>
<name>A0A2H6KBG1_9APIC</name>
<evidence type="ECO:0000256" key="1">
    <source>
        <dbReference type="SAM" id="MobiDB-lite"/>
    </source>
</evidence>
<dbReference type="GeneID" id="39874101"/>
<feature type="signal peptide" evidence="2">
    <location>
        <begin position="1"/>
        <end position="25"/>
    </location>
</feature>
<evidence type="ECO:0000256" key="2">
    <source>
        <dbReference type="SAM" id="SignalP"/>
    </source>
</evidence>
<dbReference type="OrthoDB" id="10564114at2759"/>
<feature type="compositionally biased region" description="Polar residues" evidence="1">
    <location>
        <begin position="81"/>
        <end position="96"/>
    </location>
</feature>
<feature type="region of interest" description="Disordered" evidence="1">
    <location>
        <begin position="79"/>
        <end position="101"/>
    </location>
</feature>
<evidence type="ECO:0000313" key="4">
    <source>
        <dbReference type="Proteomes" id="UP000236319"/>
    </source>
</evidence>
<keyword evidence="4" id="KW-1185">Reference proteome</keyword>
<dbReference type="Proteomes" id="UP000236319">
    <property type="component" value="Unassembled WGS sequence"/>
</dbReference>
<gene>
    <name evidence="3" type="ORF">BOVATA_018240</name>
</gene>
<dbReference type="AlphaFoldDB" id="A0A2H6KBG1"/>
<proteinExistence type="predicted"/>
<dbReference type="VEuPathDB" id="PiroplasmaDB:BOVATA_018240"/>
<evidence type="ECO:0000313" key="3">
    <source>
        <dbReference type="EMBL" id="GBE60331.1"/>
    </source>
</evidence>
<dbReference type="RefSeq" id="XP_028866574.1">
    <property type="nucleotide sequence ID" value="XM_029010741.1"/>
</dbReference>